<evidence type="ECO:0000259" key="1">
    <source>
        <dbReference type="Pfam" id="PF01683"/>
    </source>
</evidence>
<dbReference type="Pfam" id="PF01683">
    <property type="entry name" value="EB"/>
    <property type="match status" value="1"/>
</dbReference>
<feature type="domain" description="EB" evidence="1">
    <location>
        <begin position="145"/>
        <end position="183"/>
    </location>
</feature>
<feature type="non-terminal residue" evidence="2">
    <location>
        <position position="1"/>
    </location>
</feature>
<proteinExistence type="predicted"/>
<dbReference type="OrthoDB" id="5874194at2759"/>
<accession>A0A8S1HXU1</accession>
<organism evidence="2 3">
    <name type="scientific">Caenorhabditis auriculariae</name>
    <dbReference type="NCBI Taxonomy" id="2777116"/>
    <lineage>
        <taxon>Eukaryota</taxon>
        <taxon>Metazoa</taxon>
        <taxon>Ecdysozoa</taxon>
        <taxon>Nematoda</taxon>
        <taxon>Chromadorea</taxon>
        <taxon>Rhabditida</taxon>
        <taxon>Rhabditina</taxon>
        <taxon>Rhabditomorpha</taxon>
        <taxon>Rhabditoidea</taxon>
        <taxon>Rhabditidae</taxon>
        <taxon>Peloderinae</taxon>
        <taxon>Caenorhabditis</taxon>
    </lineage>
</organism>
<protein>
    <recommendedName>
        <fullName evidence="1">EB domain-containing protein</fullName>
    </recommendedName>
</protein>
<keyword evidence="3" id="KW-1185">Reference proteome</keyword>
<dbReference type="AlphaFoldDB" id="A0A8S1HXU1"/>
<name>A0A8S1HXU1_9PELO</name>
<evidence type="ECO:0000313" key="3">
    <source>
        <dbReference type="Proteomes" id="UP000835052"/>
    </source>
</evidence>
<gene>
    <name evidence="2" type="ORF">CAUJ_LOCUS16166</name>
</gene>
<sequence>MPNTAPVPVIITNPNKPLIVKPDRIVSGNGNSYAVTVLPPLIPTTTTNTMAKVLRPNRPLNLTIAAPVSTNTIRVTICAPTCLGNARCVQGNCQCQAPGYSYSISIGCVPKLSAVATVATVSPSKTPSKTVPFAAVPVPVQMVSPQALPGQPCSPGTECTGGSVCSVGTCVCPPELETNGAVCVSPAIYGFKARGLP</sequence>
<dbReference type="EMBL" id="CAJGYM010000280">
    <property type="protein sequence ID" value="CAD6200269.1"/>
    <property type="molecule type" value="Genomic_DNA"/>
</dbReference>
<comment type="caution">
    <text evidence="2">The sequence shown here is derived from an EMBL/GenBank/DDBJ whole genome shotgun (WGS) entry which is preliminary data.</text>
</comment>
<dbReference type="InterPro" id="IPR006149">
    <property type="entry name" value="EB_dom"/>
</dbReference>
<reference evidence="2" key="1">
    <citation type="submission" date="2020-10" db="EMBL/GenBank/DDBJ databases">
        <authorList>
            <person name="Kikuchi T."/>
        </authorList>
    </citation>
    <scope>NUCLEOTIDE SEQUENCE</scope>
    <source>
        <strain evidence="2">NKZ352</strain>
    </source>
</reference>
<evidence type="ECO:0000313" key="2">
    <source>
        <dbReference type="EMBL" id="CAD6200269.1"/>
    </source>
</evidence>
<dbReference type="Proteomes" id="UP000835052">
    <property type="component" value="Unassembled WGS sequence"/>
</dbReference>